<keyword evidence="1" id="KW-0472">Membrane</keyword>
<organism evidence="2 3">
    <name type="scientific">Roseovarius rhodophyticola</name>
    <dbReference type="NCBI Taxonomy" id="3080827"/>
    <lineage>
        <taxon>Bacteria</taxon>
        <taxon>Pseudomonadati</taxon>
        <taxon>Pseudomonadota</taxon>
        <taxon>Alphaproteobacteria</taxon>
        <taxon>Rhodobacterales</taxon>
        <taxon>Roseobacteraceae</taxon>
        <taxon>Roseovarius</taxon>
    </lineage>
</organism>
<dbReference type="RefSeq" id="WP_317054440.1">
    <property type="nucleotide sequence ID" value="NZ_CP146606.1"/>
</dbReference>
<keyword evidence="3" id="KW-1185">Reference proteome</keyword>
<accession>A0ABZ2TDF7</accession>
<evidence type="ECO:0000256" key="1">
    <source>
        <dbReference type="SAM" id="Phobius"/>
    </source>
</evidence>
<proteinExistence type="predicted"/>
<sequence>MEIGDGVLPHADITTAILYETERGIKNRVLELATPALSVQINFNPGTSPEGHLPYPLDLAPFLKSLARFRLVIWDVFALAVIMIIFDQ</sequence>
<protein>
    <submittedName>
        <fullName evidence="2">Uncharacterized protein</fullName>
    </submittedName>
</protein>
<name>A0ABZ2TDF7_9RHOB</name>
<reference evidence="2 3" key="1">
    <citation type="submission" date="2024-02" db="EMBL/GenBank/DDBJ databases">
        <title>Roseovarius strain W115 nov., isolated from a marine algae.</title>
        <authorList>
            <person name="Lee M.W."/>
            <person name="Lee J.K."/>
            <person name="Kim J.M."/>
            <person name="Choi D.G."/>
            <person name="Baek J.H."/>
            <person name="Bayburt H."/>
            <person name="Jung J.J."/>
            <person name="Han D.M."/>
            <person name="Jeon C.O."/>
        </authorList>
    </citation>
    <scope>NUCLEOTIDE SEQUENCE [LARGE SCALE GENOMIC DNA]</scope>
    <source>
        <strain evidence="2 3">W115</strain>
    </source>
</reference>
<feature type="transmembrane region" description="Helical" evidence="1">
    <location>
        <begin position="67"/>
        <end position="86"/>
    </location>
</feature>
<dbReference type="EMBL" id="CP146606">
    <property type="protein sequence ID" value="WYK17757.1"/>
    <property type="molecule type" value="Genomic_DNA"/>
</dbReference>
<evidence type="ECO:0000313" key="2">
    <source>
        <dbReference type="EMBL" id="WYK17757.1"/>
    </source>
</evidence>
<keyword evidence="1" id="KW-0812">Transmembrane</keyword>
<dbReference type="Proteomes" id="UP001281305">
    <property type="component" value="Chromosome"/>
</dbReference>
<gene>
    <name evidence="2" type="ORF">RZS32_015340</name>
</gene>
<keyword evidence="1" id="KW-1133">Transmembrane helix</keyword>
<evidence type="ECO:0000313" key="3">
    <source>
        <dbReference type="Proteomes" id="UP001281305"/>
    </source>
</evidence>